<reference evidence="1" key="1">
    <citation type="submission" date="2024-06" db="EMBL/GenBank/DDBJ databases">
        <authorList>
            <consortium name="consrtm"/>
            <person name="Uemura M."/>
            <person name="Terahara T."/>
        </authorList>
    </citation>
    <scope>NUCLEOTIDE SEQUENCE</scope>
    <source>
        <strain evidence="1">KM77-8</strain>
    </source>
</reference>
<evidence type="ECO:0008006" key="2">
    <source>
        <dbReference type="Google" id="ProtNLM"/>
    </source>
</evidence>
<dbReference type="Pfam" id="PF21274">
    <property type="entry name" value="Rng_hyd_C"/>
    <property type="match status" value="1"/>
</dbReference>
<dbReference type="AlphaFoldDB" id="A0AAT9HJ69"/>
<sequence length="139" mass="14390">MVGADPDTAVVPDGVVLNGEPGSRAPHLWMRRGGARISTLDLYERAMVLLSSESGGWHAAGAEVAASLSVPLDSYRVGAGTGADLAPEPGPEWAAAHGITPSGAVLVRPDGFVAWRHEGESADPAKSLREAVTRVLSRD</sequence>
<organism evidence="1">
    <name type="scientific">Streptomyces haneummycinicus</name>
    <dbReference type="NCBI Taxonomy" id="3074435"/>
    <lineage>
        <taxon>Bacteria</taxon>
        <taxon>Bacillati</taxon>
        <taxon>Actinomycetota</taxon>
        <taxon>Actinomycetes</taxon>
        <taxon>Kitasatosporales</taxon>
        <taxon>Streptomycetaceae</taxon>
        <taxon>Streptomyces</taxon>
    </lineage>
</organism>
<protein>
    <recommendedName>
        <fullName evidence="2">Polyketide hydroxylase</fullName>
    </recommendedName>
</protein>
<accession>A0AAT9HJ69</accession>
<dbReference type="EMBL" id="AP035768">
    <property type="protein sequence ID" value="BFO17487.1"/>
    <property type="molecule type" value="Genomic_DNA"/>
</dbReference>
<reference evidence="1" key="2">
    <citation type="submission" date="2024-07" db="EMBL/GenBank/DDBJ databases">
        <title>Streptomyces haneummycinica sp. nov., a new antibiotic-producing actinobacterium isolated from marine sediment.</title>
        <authorList>
            <person name="Uemura M."/>
            <person name="Hamada M."/>
            <person name="Hirano S."/>
            <person name="Kobayashi K."/>
            <person name="Ohshiro T."/>
            <person name="Kobayashi T."/>
            <person name="Terahara T."/>
        </authorList>
    </citation>
    <scope>NUCLEOTIDE SEQUENCE</scope>
    <source>
        <strain evidence="1">KM77-8</strain>
    </source>
</reference>
<gene>
    <name evidence="1" type="ORF">SHKM778_38750</name>
</gene>
<proteinExistence type="predicted"/>
<name>A0AAT9HJ69_9ACTN</name>
<evidence type="ECO:0000313" key="1">
    <source>
        <dbReference type="EMBL" id="BFO17487.1"/>
    </source>
</evidence>
<dbReference type="Gene3D" id="3.40.30.120">
    <property type="match status" value="1"/>
</dbReference>